<evidence type="ECO:0000256" key="4">
    <source>
        <dbReference type="ARBA" id="ARBA00023125"/>
    </source>
</evidence>
<dbReference type="SUPFAM" id="SSF109709">
    <property type="entry name" value="KorB DNA-binding domain-like"/>
    <property type="match status" value="1"/>
</dbReference>
<keyword evidence="4" id="KW-0238">DNA-binding</keyword>
<dbReference type="InterPro" id="IPR036086">
    <property type="entry name" value="ParB/Sulfiredoxin_sf"/>
</dbReference>
<dbReference type="AlphaFoldDB" id="A0A9D1IEB1"/>
<comment type="caution">
    <text evidence="6">The sequence shown here is derived from an EMBL/GenBank/DDBJ whole genome shotgun (WGS) entry which is preliminary data.</text>
</comment>
<dbReference type="Pfam" id="PF02195">
    <property type="entry name" value="ParB_N"/>
    <property type="match status" value="1"/>
</dbReference>
<gene>
    <name evidence="6" type="ORF">IAC53_00555</name>
</gene>
<reference evidence="6" key="2">
    <citation type="journal article" date="2021" name="PeerJ">
        <title>Extensive microbial diversity within the chicken gut microbiome revealed by metagenomics and culture.</title>
        <authorList>
            <person name="Gilroy R."/>
            <person name="Ravi A."/>
            <person name="Getino M."/>
            <person name="Pursley I."/>
            <person name="Horton D.L."/>
            <person name="Alikhan N.F."/>
            <person name="Baker D."/>
            <person name="Gharbi K."/>
            <person name="Hall N."/>
            <person name="Watson M."/>
            <person name="Adriaenssens E.M."/>
            <person name="Foster-Nyarko E."/>
            <person name="Jarju S."/>
            <person name="Secka A."/>
            <person name="Antonio M."/>
            <person name="Oren A."/>
            <person name="Chaudhuri R.R."/>
            <person name="La Ragione R."/>
            <person name="Hildebrand F."/>
            <person name="Pallen M.J."/>
        </authorList>
    </citation>
    <scope>NUCLEOTIDE SEQUENCE</scope>
    <source>
        <strain evidence="6">ChiGjej1B1-19959</strain>
    </source>
</reference>
<comment type="similarity">
    <text evidence="2">Belongs to the ParB family.</text>
</comment>
<reference evidence="6" key="1">
    <citation type="submission" date="2020-10" db="EMBL/GenBank/DDBJ databases">
        <authorList>
            <person name="Gilroy R."/>
        </authorList>
    </citation>
    <scope>NUCLEOTIDE SEQUENCE</scope>
    <source>
        <strain evidence="6">ChiGjej1B1-19959</strain>
    </source>
</reference>
<evidence type="ECO:0000313" key="6">
    <source>
        <dbReference type="EMBL" id="HIU35086.1"/>
    </source>
</evidence>
<dbReference type="Gene3D" id="1.10.10.2830">
    <property type="match status" value="1"/>
</dbReference>
<evidence type="ECO:0000313" key="7">
    <source>
        <dbReference type="Proteomes" id="UP000824071"/>
    </source>
</evidence>
<sequence length="283" mass="30520">MAKKGGLGKGVDALFLDNAVEEGGVTLPLSEIEPNREQPRKAFDEAALAELADSIRAHGVLQPLLVRPLAAGGYRLVAGERRYRAARMAGLREVPVTIREMTDEEENIFALIENLQREDLNPLEEAEGLRQLISRFGLTQEQAAARVGKSRTAVTNALRLLGLPADVAALVRAGRLTMGHARALLSVEDEKTLSALAETVVETGASVRETERLAKRAAGGEKKPAVRRRPVRDKVFDEVELALKASLGRNVKVLAGAGGRGTLEIEFFGADDLKKLAAAFDED</sequence>
<dbReference type="Gene3D" id="3.90.1530.30">
    <property type="match status" value="1"/>
</dbReference>
<evidence type="ECO:0000256" key="1">
    <source>
        <dbReference type="ARBA" id="ARBA00004453"/>
    </source>
</evidence>
<dbReference type="Pfam" id="PF17762">
    <property type="entry name" value="HTH_ParB"/>
    <property type="match status" value="1"/>
</dbReference>
<evidence type="ECO:0000256" key="2">
    <source>
        <dbReference type="ARBA" id="ARBA00006295"/>
    </source>
</evidence>
<evidence type="ECO:0000259" key="5">
    <source>
        <dbReference type="SMART" id="SM00470"/>
    </source>
</evidence>
<dbReference type="CDD" id="cd16393">
    <property type="entry name" value="SPO0J_N"/>
    <property type="match status" value="1"/>
</dbReference>
<dbReference type="InterPro" id="IPR003115">
    <property type="entry name" value="ParB_N"/>
</dbReference>
<feature type="domain" description="ParB-like N-terminal" evidence="5">
    <location>
        <begin position="25"/>
        <end position="115"/>
    </location>
</feature>
<dbReference type="EMBL" id="DVMW01000005">
    <property type="protein sequence ID" value="HIU35086.1"/>
    <property type="molecule type" value="Genomic_DNA"/>
</dbReference>
<dbReference type="FunFam" id="3.90.1530.30:FF:000001">
    <property type="entry name" value="Chromosome partitioning protein ParB"/>
    <property type="match status" value="1"/>
</dbReference>
<dbReference type="FunFam" id="1.10.10.2830:FF:000001">
    <property type="entry name" value="Chromosome partitioning protein ParB"/>
    <property type="match status" value="1"/>
</dbReference>
<comment type="subcellular location">
    <subcellularLocation>
        <location evidence="1">Cytoplasm</location>
        <location evidence="1">Nucleoid</location>
    </subcellularLocation>
</comment>
<dbReference type="NCBIfam" id="TIGR00180">
    <property type="entry name" value="parB_part"/>
    <property type="match status" value="1"/>
</dbReference>
<proteinExistence type="inferred from homology"/>
<dbReference type="InterPro" id="IPR050336">
    <property type="entry name" value="Chromosome_partition/occlusion"/>
</dbReference>
<dbReference type="GO" id="GO:0003677">
    <property type="term" value="F:DNA binding"/>
    <property type="evidence" value="ECO:0007669"/>
    <property type="project" value="UniProtKB-KW"/>
</dbReference>
<organism evidence="6 7">
    <name type="scientific">Candidatus Fimenecus excrementigallinarum</name>
    <dbReference type="NCBI Taxonomy" id="2840816"/>
    <lineage>
        <taxon>Bacteria</taxon>
        <taxon>Bacillati</taxon>
        <taxon>Bacillota</taxon>
        <taxon>Clostridia</taxon>
        <taxon>Candidatus Fimenecus</taxon>
    </lineage>
</organism>
<dbReference type="InterPro" id="IPR041468">
    <property type="entry name" value="HTH_ParB/Spo0J"/>
</dbReference>
<evidence type="ECO:0000256" key="3">
    <source>
        <dbReference type="ARBA" id="ARBA00022829"/>
    </source>
</evidence>
<dbReference type="GO" id="GO:0007059">
    <property type="term" value="P:chromosome segregation"/>
    <property type="evidence" value="ECO:0007669"/>
    <property type="project" value="UniProtKB-KW"/>
</dbReference>
<dbReference type="GO" id="GO:0005694">
    <property type="term" value="C:chromosome"/>
    <property type="evidence" value="ECO:0007669"/>
    <property type="project" value="TreeGrafter"/>
</dbReference>
<dbReference type="PANTHER" id="PTHR33375:SF1">
    <property type="entry name" value="CHROMOSOME-PARTITIONING PROTEIN PARB-RELATED"/>
    <property type="match status" value="1"/>
</dbReference>
<protein>
    <submittedName>
        <fullName evidence="6">ParB/RepB/Spo0J family partition protein</fullName>
    </submittedName>
</protein>
<dbReference type="InterPro" id="IPR004437">
    <property type="entry name" value="ParB/RepB/Spo0J"/>
</dbReference>
<name>A0A9D1IEB1_9FIRM</name>
<dbReference type="SUPFAM" id="SSF110849">
    <property type="entry name" value="ParB/Sulfiredoxin"/>
    <property type="match status" value="1"/>
</dbReference>
<keyword evidence="3" id="KW-0159">Chromosome partition</keyword>
<dbReference type="GO" id="GO:0009295">
    <property type="term" value="C:nucleoid"/>
    <property type="evidence" value="ECO:0007669"/>
    <property type="project" value="UniProtKB-SubCell"/>
</dbReference>
<dbReference type="Proteomes" id="UP000824071">
    <property type="component" value="Unassembled WGS sequence"/>
</dbReference>
<dbReference type="SMART" id="SM00470">
    <property type="entry name" value="ParB"/>
    <property type="match status" value="1"/>
</dbReference>
<accession>A0A9D1IEB1</accession>
<dbReference type="PANTHER" id="PTHR33375">
    <property type="entry name" value="CHROMOSOME-PARTITIONING PROTEIN PARB-RELATED"/>
    <property type="match status" value="1"/>
</dbReference>